<evidence type="ECO:0000259" key="3">
    <source>
        <dbReference type="Pfam" id="PF06738"/>
    </source>
</evidence>
<feature type="transmembrane region" description="Helical" evidence="2">
    <location>
        <begin position="143"/>
        <end position="162"/>
    </location>
</feature>
<comment type="caution">
    <text evidence="4">The sequence shown here is derived from an EMBL/GenBank/DDBJ whole genome shotgun (WGS) entry which is preliminary data.</text>
</comment>
<dbReference type="Pfam" id="PF06738">
    <property type="entry name" value="ThrE"/>
    <property type="match status" value="1"/>
</dbReference>
<evidence type="ECO:0000313" key="4">
    <source>
        <dbReference type="EMBL" id="MEJ1087720.1"/>
    </source>
</evidence>
<dbReference type="InterPro" id="IPR010619">
    <property type="entry name" value="ThrE-like_N"/>
</dbReference>
<dbReference type="EMBL" id="JBBDGM010000003">
    <property type="protein sequence ID" value="MEJ1087720.1"/>
    <property type="molecule type" value="Genomic_DNA"/>
</dbReference>
<organism evidence="4 5">
    <name type="scientific">Microbacterium bandirmense</name>
    <dbReference type="NCBI Taxonomy" id="3122050"/>
    <lineage>
        <taxon>Bacteria</taxon>
        <taxon>Bacillati</taxon>
        <taxon>Actinomycetota</taxon>
        <taxon>Actinomycetes</taxon>
        <taxon>Micrococcales</taxon>
        <taxon>Microbacteriaceae</taxon>
        <taxon>Microbacterium</taxon>
    </lineage>
</organism>
<keyword evidence="5" id="KW-1185">Reference proteome</keyword>
<feature type="transmembrane region" description="Helical" evidence="2">
    <location>
        <begin position="287"/>
        <end position="305"/>
    </location>
</feature>
<dbReference type="PANTHER" id="PTHR31082">
    <property type="entry name" value="PHEROMONE-REGULATED MEMBRANE PROTEIN 10"/>
    <property type="match status" value="1"/>
</dbReference>
<keyword evidence="2" id="KW-0472">Membrane</keyword>
<gene>
    <name evidence="4" type="ORF">WDU99_05265</name>
</gene>
<proteinExistence type="inferred from homology"/>
<sequence>MESGLPIPAADTDVILGELGVLLLECGTSVTDVRGTLEQISRRAAPDTTLEFAILPEMVMVSRPGAASATTTVMGKGEALTFRQSARASRLVRDLESGAIELGGAPQRIAAIRQTPRLLPGVQNVIGCGLLSLSLAALFRCPWWAIVLALLVGLLVGGLMMLMMRVRAAAAVAPFVSAFVSTILVGTVANTLDLGPVPLFAVCAPIAILVPGALITNALLELTSTDIVTGASRLMYGLIMLAFMAAGLYSGAALTGLRIDSASAALVGEAVRLSTEAGGWEALPPLWMSWLAVVVLAIGIGLAFGSGFRLTVVCIVVMTGTYAVLALFSAHVGSVVATGIAAAVLFIAARVLERVTLAVPATVSFQPAFLLLVPGTIGLVSLASFDAQALVSAPMMFLSLCIGTKVGALLADLARITRSTVSRYWARPARMGEI</sequence>
<dbReference type="InterPro" id="IPR051361">
    <property type="entry name" value="ThrE/Ser_Exporter"/>
</dbReference>
<feature type="transmembrane region" description="Helical" evidence="2">
    <location>
        <begin position="198"/>
        <end position="222"/>
    </location>
</feature>
<keyword evidence="2" id="KW-0812">Transmembrane</keyword>
<dbReference type="PANTHER" id="PTHR31082:SF4">
    <property type="entry name" value="PHEROMONE-REGULATED MEMBRANE PROTEIN 10"/>
    <property type="match status" value="1"/>
</dbReference>
<feature type="transmembrane region" description="Helical" evidence="2">
    <location>
        <begin position="234"/>
        <end position="254"/>
    </location>
</feature>
<evidence type="ECO:0000256" key="1">
    <source>
        <dbReference type="ARBA" id="ARBA00034125"/>
    </source>
</evidence>
<dbReference type="RefSeq" id="WP_337331378.1">
    <property type="nucleotide sequence ID" value="NZ_JBBDGM010000003.1"/>
</dbReference>
<comment type="similarity">
    <text evidence="1">Belongs to the ThrE exporter (TC 2.A.79) family.</text>
</comment>
<feature type="transmembrane region" description="Helical" evidence="2">
    <location>
        <begin position="310"/>
        <end position="328"/>
    </location>
</feature>
<evidence type="ECO:0000256" key="2">
    <source>
        <dbReference type="SAM" id="Phobius"/>
    </source>
</evidence>
<accession>A0ABU8L9J1</accession>
<evidence type="ECO:0000313" key="5">
    <source>
        <dbReference type="Proteomes" id="UP001371224"/>
    </source>
</evidence>
<reference evidence="4 5" key="1">
    <citation type="submission" date="2024-02" db="EMBL/GenBank/DDBJ databases">
        <authorList>
            <person name="Saticioglu I.B."/>
        </authorList>
    </citation>
    <scope>NUCLEOTIDE SEQUENCE [LARGE SCALE GENOMIC DNA]</scope>
    <source>
        <strain evidence="4 5">Mu-80</strain>
    </source>
</reference>
<protein>
    <submittedName>
        <fullName evidence="4">Threonine/serine exporter family protein</fullName>
    </submittedName>
</protein>
<feature type="transmembrane region" description="Helical" evidence="2">
    <location>
        <begin position="364"/>
        <end position="385"/>
    </location>
</feature>
<keyword evidence="2" id="KW-1133">Transmembrane helix</keyword>
<feature type="transmembrane region" description="Helical" evidence="2">
    <location>
        <begin position="169"/>
        <end position="192"/>
    </location>
</feature>
<feature type="transmembrane region" description="Helical" evidence="2">
    <location>
        <begin position="334"/>
        <end position="352"/>
    </location>
</feature>
<dbReference type="Proteomes" id="UP001371224">
    <property type="component" value="Unassembled WGS sequence"/>
</dbReference>
<feature type="transmembrane region" description="Helical" evidence="2">
    <location>
        <begin position="391"/>
        <end position="414"/>
    </location>
</feature>
<name>A0ABU8L9J1_9MICO</name>
<feature type="domain" description="Threonine/serine exporter-like N-terminal" evidence="3">
    <location>
        <begin position="16"/>
        <end position="254"/>
    </location>
</feature>